<evidence type="ECO:0000259" key="12">
    <source>
        <dbReference type="PROSITE" id="PS50262"/>
    </source>
</evidence>
<dbReference type="InterPro" id="IPR004072">
    <property type="entry name" value="Vmron_rcpt_1"/>
</dbReference>
<dbReference type="OMA" id="HEMKTTI"/>
<dbReference type="OrthoDB" id="9606139at2759"/>
<feature type="transmembrane region" description="Helical" evidence="11">
    <location>
        <begin position="269"/>
        <end position="287"/>
    </location>
</feature>
<evidence type="ECO:0000256" key="5">
    <source>
        <dbReference type="ARBA" id="ARBA00022692"/>
    </source>
</evidence>
<evidence type="ECO:0000256" key="3">
    <source>
        <dbReference type="ARBA" id="ARBA00022475"/>
    </source>
</evidence>
<evidence type="ECO:0000313" key="14">
    <source>
        <dbReference type="Proteomes" id="UP000002279"/>
    </source>
</evidence>
<keyword evidence="9 11" id="KW-0675">Receptor</keyword>
<evidence type="ECO:0000256" key="6">
    <source>
        <dbReference type="ARBA" id="ARBA00022989"/>
    </source>
</evidence>
<evidence type="ECO:0000256" key="11">
    <source>
        <dbReference type="RuleBase" id="RU364061"/>
    </source>
</evidence>
<evidence type="ECO:0000256" key="4">
    <source>
        <dbReference type="ARBA" id="ARBA00022507"/>
    </source>
</evidence>
<dbReference type="InParanoid" id="F6W353"/>
<dbReference type="PRINTS" id="PR01534">
    <property type="entry name" value="VOMERONASL1R"/>
</dbReference>
<keyword evidence="6 11" id="KW-1133">Transmembrane helix</keyword>
<evidence type="ECO:0000256" key="10">
    <source>
        <dbReference type="ARBA" id="ARBA00023224"/>
    </source>
</evidence>
<dbReference type="SUPFAM" id="SSF81321">
    <property type="entry name" value="Family A G protein-coupled receptor-like"/>
    <property type="match status" value="1"/>
</dbReference>
<reference evidence="13" key="2">
    <citation type="submission" date="2025-09" db="UniProtKB">
        <authorList>
            <consortium name="Ensembl"/>
        </authorList>
    </citation>
    <scope>IDENTIFICATION</scope>
    <source>
        <strain evidence="13">Glennie</strain>
    </source>
</reference>
<dbReference type="GO" id="GO:0016503">
    <property type="term" value="F:pheromone receptor activity"/>
    <property type="evidence" value="ECO:0007669"/>
    <property type="project" value="InterPro"/>
</dbReference>
<comment type="similarity">
    <text evidence="2 11">Belongs to the G-protein coupled receptor 1 family.</text>
</comment>
<sequence>MDISELAYAFLFLFQIVFGVSGNVFLLLAYRHVVSITHQLNPPVLIVAHLALANTMDLLSRGIPEFLSAWGWNNFLDDVACKILLYIYRVARGIDICTTCLLSIFQAITISSGTSQWAGVKTQFPRCILPSCLLSWVLNLLFDMTTPMFIMGLGNSTNMNSVILKYCSSISISAVTSLIIAVGLFLRDMLFVGLMSVASGYMVFVLHRHHWQVRHLYRAGCSPKTMPEVRAAKRIIALVTLYVFLPGRNTITLSFLLNMKIHPPLILRSNIMSLTFSAVSPFLMILSDRRIRKFWKRDSHIPKLDPS</sequence>
<dbReference type="GO" id="GO:0007606">
    <property type="term" value="P:sensory perception of chemical stimulus"/>
    <property type="evidence" value="ECO:0007669"/>
    <property type="project" value="UniProtKB-ARBA"/>
</dbReference>
<keyword evidence="8 11" id="KW-0472">Membrane</keyword>
<keyword evidence="3 11" id="KW-1003">Cell membrane</keyword>
<proteinExistence type="inferred from homology"/>
<feature type="transmembrane region" description="Helical" evidence="11">
    <location>
        <begin position="235"/>
        <end position="257"/>
    </location>
</feature>
<organism evidence="13 14">
    <name type="scientific">Ornithorhynchus anatinus</name>
    <name type="common">Duckbill platypus</name>
    <dbReference type="NCBI Taxonomy" id="9258"/>
    <lineage>
        <taxon>Eukaryota</taxon>
        <taxon>Metazoa</taxon>
        <taxon>Chordata</taxon>
        <taxon>Craniata</taxon>
        <taxon>Vertebrata</taxon>
        <taxon>Euteleostomi</taxon>
        <taxon>Mammalia</taxon>
        <taxon>Monotremata</taxon>
        <taxon>Ornithorhynchidae</taxon>
        <taxon>Ornithorhynchus</taxon>
    </lineage>
</organism>
<evidence type="ECO:0000256" key="7">
    <source>
        <dbReference type="ARBA" id="ARBA00023040"/>
    </source>
</evidence>
<dbReference type="PANTHER" id="PTHR24062">
    <property type="entry name" value="VOMERONASAL TYPE-1 RECEPTOR"/>
    <property type="match status" value="1"/>
</dbReference>
<evidence type="ECO:0000256" key="2">
    <source>
        <dbReference type="ARBA" id="ARBA00010663"/>
    </source>
</evidence>
<dbReference type="GO" id="GO:0019236">
    <property type="term" value="P:response to pheromone"/>
    <property type="evidence" value="ECO:0007669"/>
    <property type="project" value="UniProtKB-KW"/>
</dbReference>
<keyword evidence="7 11" id="KW-0297">G-protein coupled receptor</keyword>
<dbReference type="Gene3D" id="1.20.1070.10">
    <property type="entry name" value="Rhodopsin 7-helix transmembrane proteins"/>
    <property type="match status" value="1"/>
</dbReference>
<evidence type="ECO:0000313" key="13">
    <source>
        <dbReference type="Ensembl" id="ENSOANP00000023649.2"/>
    </source>
</evidence>
<dbReference type="Ensembl" id="ENSOANT00000023653.2">
    <property type="protein sequence ID" value="ENSOANP00000023649.2"/>
    <property type="gene ID" value="ENSOANG00000015025.2"/>
</dbReference>
<dbReference type="GO" id="GO:0005550">
    <property type="term" value="F:pheromone binding"/>
    <property type="evidence" value="ECO:0000318"/>
    <property type="project" value="GO_Central"/>
</dbReference>
<evidence type="ECO:0000256" key="9">
    <source>
        <dbReference type="ARBA" id="ARBA00023170"/>
    </source>
</evidence>
<keyword evidence="10 11" id="KW-0807">Transducer</keyword>
<keyword evidence="5 11" id="KW-0812">Transmembrane</keyword>
<feature type="transmembrane region" description="Helical" evidence="11">
    <location>
        <begin position="189"/>
        <end position="206"/>
    </location>
</feature>
<dbReference type="FunFam" id="1.20.1070.10:FF:000270">
    <property type="entry name" value="Vomeronasal type-1 receptor"/>
    <property type="match status" value="1"/>
</dbReference>
<feature type="transmembrane region" description="Helical" evidence="11">
    <location>
        <begin position="163"/>
        <end position="183"/>
    </location>
</feature>
<keyword evidence="14" id="KW-1185">Reference proteome</keyword>
<name>F6W353_ORNAN</name>
<evidence type="ECO:0000256" key="1">
    <source>
        <dbReference type="ARBA" id="ARBA00004651"/>
    </source>
</evidence>
<dbReference type="KEGG" id="oaa:100077568"/>
<dbReference type="AlphaFoldDB" id="F6W353"/>
<protein>
    <recommendedName>
        <fullName evidence="11">Vomeronasal type-1 receptor</fullName>
    </recommendedName>
</protein>
<gene>
    <name evidence="13" type="primary">ORNANAV1R3062</name>
</gene>
<keyword evidence="4 11" id="KW-0589">Pheromone response</keyword>
<dbReference type="GeneID" id="100077568"/>
<dbReference type="Pfam" id="PF03402">
    <property type="entry name" value="V1R"/>
    <property type="match status" value="1"/>
</dbReference>
<comment type="subcellular location">
    <subcellularLocation>
        <location evidence="1 11">Cell membrane</location>
        <topology evidence="1 11">Multi-pass membrane protein</topology>
    </subcellularLocation>
</comment>
<dbReference type="PROSITE" id="PS50262">
    <property type="entry name" value="G_PROTEIN_RECEP_F1_2"/>
    <property type="match status" value="1"/>
</dbReference>
<dbReference type="GeneTree" id="ENSGT01030000234553"/>
<accession>F6W353</accession>
<evidence type="ECO:0000256" key="8">
    <source>
        <dbReference type="ARBA" id="ARBA00023136"/>
    </source>
</evidence>
<dbReference type="CTD" id="100077568"/>
<dbReference type="GO" id="GO:0005886">
    <property type="term" value="C:plasma membrane"/>
    <property type="evidence" value="ECO:0000318"/>
    <property type="project" value="GO_Central"/>
</dbReference>
<feature type="transmembrane region" description="Helical" evidence="11">
    <location>
        <begin position="93"/>
        <end position="111"/>
    </location>
</feature>
<feature type="transmembrane region" description="Helical" evidence="11">
    <location>
        <begin position="6"/>
        <end position="30"/>
    </location>
</feature>
<dbReference type="RefSeq" id="NP_001240383.2">
    <property type="nucleotide sequence ID" value="NM_001253454.2"/>
</dbReference>
<reference evidence="13" key="1">
    <citation type="submission" date="2025-08" db="UniProtKB">
        <authorList>
            <consortium name="Ensembl"/>
        </authorList>
    </citation>
    <scope>IDENTIFICATION</scope>
    <source>
        <strain evidence="13">Glennie</strain>
    </source>
</reference>
<feature type="domain" description="G-protein coupled receptors family 1 profile" evidence="12">
    <location>
        <begin position="22"/>
        <end position="284"/>
    </location>
</feature>
<dbReference type="Proteomes" id="UP000002279">
    <property type="component" value="Unplaced"/>
</dbReference>
<dbReference type="InterPro" id="IPR017452">
    <property type="entry name" value="GPCR_Rhodpsn_7TM"/>
</dbReference>
<dbReference type="HOGENOM" id="CLU_058641_4_0_1"/>